<dbReference type="InterPro" id="IPR023908">
    <property type="entry name" value="xxxLxxG_rpt"/>
</dbReference>
<sequence>MNKKKKHLVKTFSLLLGFFVLCGGISIAVYATGGNNTKIDEKLNINKEAVADENAEISKDETVYVIAGANGTAKKIIVSEWIKNAIASEKIQDETELENVINIKGDESYTTEGDNIHVWDAQGNDIYYRGNIKKELPVNIDISYKLDGSAISAEELEGKSGKVTIRFDYTNNQYEMMNIDGKQEKMYVPFSVLTGMVLNNDNFRNIEVTNGRLMNDGDRTVIAGIAFPGLSDNLNLKKDTFEIPDNVEITADVTDFEMAATISIVTNELFHNVDLDNVDSLDDLSGSLDELTDAMNQLIDGSFELYDGLSTLLDKSGEMVDGINQLTTGAKKLSEGTGELGDGAAKLQDGAAKLASGLDTLSSNNTTLNAGAKQVFESLLSMADSQLADAGLTVKKLTIDNYSTVLNGVMSSLDGKTVYNMAYNKAYSQVESAVRAQEAAISSKVEAAVREKVLEGVLKAIGQPMTAKEYEAAVKGGKLSGETQAKITGAVEKQMSSSEIKDEIAKNTKLQIKNLTDEKMKSNEVKSQITKAVESAKSGASGIAALKTQLDSYNQFYQGLLAYTDGVAEASSGAKELKNGTESLKKGTDGLKDGAKELYAGLNTLKEGSNALVDGVTQLKDGAKKLSDGLKEFNEQGVEKLIDAVDGDLNGLINRLRATGEISRDYKSFAGISQDMDGSVRFIYKTDAIETSHNETK</sequence>
<dbReference type="Proteomes" id="UP000198806">
    <property type="component" value="Unassembled WGS sequence"/>
</dbReference>
<reference evidence="1 2" key="1">
    <citation type="submission" date="2016-10" db="EMBL/GenBank/DDBJ databases">
        <authorList>
            <person name="de Groot N.N."/>
        </authorList>
    </citation>
    <scope>NUCLEOTIDE SEQUENCE [LARGE SCALE GENOMIC DNA]</scope>
    <source>
        <strain evidence="1 2">DSM 1283</strain>
    </source>
</reference>
<dbReference type="OrthoDB" id="9815841at2"/>
<dbReference type="AlphaFoldDB" id="A0A1I5C2L8"/>
<organism evidence="1 2">
    <name type="scientific">Anaerocolumna aminovalerica</name>
    <dbReference type="NCBI Taxonomy" id="1527"/>
    <lineage>
        <taxon>Bacteria</taxon>
        <taxon>Bacillati</taxon>
        <taxon>Bacillota</taxon>
        <taxon>Clostridia</taxon>
        <taxon>Lachnospirales</taxon>
        <taxon>Lachnospiraceae</taxon>
        <taxon>Anaerocolumna</taxon>
    </lineage>
</organism>
<gene>
    <name evidence="1" type="ORF">SAMN04489757_10287</name>
</gene>
<dbReference type="Gene3D" id="1.10.287.950">
    <property type="entry name" value="Methyl-accepting chemotaxis protein"/>
    <property type="match status" value="2"/>
</dbReference>
<accession>A0A1I5C2L8</accession>
<protein>
    <submittedName>
        <fullName evidence="1">Putative membrane protein</fullName>
    </submittedName>
</protein>
<name>A0A1I5C2L8_9FIRM</name>
<proteinExistence type="predicted"/>
<keyword evidence="2" id="KW-1185">Reference proteome</keyword>
<dbReference type="RefSeq" id="WP_091683931.1">
    <property type="nucleotide sequence ID" value="NZ_BAABFM010000017.1"/>
</dbReference>
<dbReference type="STRING" id="1527.SAMN04489757_10287"/>
<dbReference type="NCBIfam" id="TIGR03057">
    <property type="entry name" value="xxxLxxG_by_4"/>
    <property type="match status" value="4"/>
</dbReference>
<evidence type="ECO:0000313" key="2">
    <source>
        <dbReference type="Proteomes" id="UP000198806"/>
    </source>
</evidence>
<evidence type="ECO:0000313" key="1">
    <source>
        <dbReference type="EMBL" id="SFN81167.1"/>
    </source>
</evidence>
<dbReference type="EMBL" id="FOWD01000002">
    <property type="protein sequence ID" value="SFN81167.1"/>
    <property type="molecule type" value="Genomic_DNA"/>
</dbReference>